<sequence>MIPASDGKLCAAWAFTSASSTSERSAGTITTCPSTSRSKMCSGVMPPTITLMASRRSSSGSPLYSVPPSAWHSSAMVGAASSGTSGTLNAGNPRPASVAVTVSSCAGSHRLAITAAGRACAAASSARQRSVIAVMVSRSRSWPLMASSSGAPRFTAMRALKLSSVGLTTSV</sequence>
<accession>A0A2S8BCL5</accession>
<organism evidence="1 2">
    <name type="scientific">Mycobacterium talmoniae</name>
    <dbReference type="NCBI Taxonomy" id="1858794"/>
    <lineage>
        <taxon>Bacteria</taxon>
        <taxon>Bacillati</taxon>
        <taxon>Actinomycetota</taxon>
        <taxon>Actinomycetes</taxon>
        <taxon>Mycobacteriales</taxon>
        <taxon>Mycobacteriaceae</taxon>
        <taxon>Mycobacterium</taxon>
    </lineage>
</organism>
<evidence type="ECO:0000313" key="1">
    <source>
        <dbReference type="EMBL" id="PQM44407.1"/>
    </source>
</evidence>
<dbReference type="EMBL" id="PPEA01000815">
    <property type="protein sequence ID" value="PQM44407.1"/>
    <property type="molecule type" value="Genomic_DNA"/>
</dbReference>
<evidence type="ECO:0000313" key="2">
    <source>
        <dbReference type="Proteomes" id="UP000238296"/>
    </source>
</evidence>
<comment type="caution">
    <text evidence="1">The sequence shown here is derived from an EMBL/GenBank/DDBJ whole genome shotgun (WGS) entry which is preliminary data.</text>
</comment>
<dbReference type="AlphaFoldDB" id="A0A2S8BCL5"/>
<proteinExistence type="predicted"/>
<dbReference type="Proteomes" id="UP000238296">
    <property type="component" value="Unassembled WGS sequence"/>
</dbReference>
<gene>
    <name evidence="1" type="ORF">C1Y40_05433</name>
</gene>
<protein>
    <submittedName>
        <fullName evidence="1">Uncharacterized protein</fullName>
    </submittedName>
</protein>
<name>A0A2S8BCL5_9MYCO</name>
<reference evidence="1 2" key="1">
    <citation type="journal article" date="2017" name="Int. J. Syst. Evol. Microbiol.">
        <title>Mycobacterium talmoniae sp. nov., a slowly growing mycobacterium isolated from human respiratory samples.</title>
        <authorList>
            <person name="Davidson R.M."/>
            <person name="DeGroote M.A."/>
            <person name="Marola J.L."/>
            <person name="Buss S."/>
            <person name="Jones V."/>
            <person name="McNeil M.R."/>
            <person name="Freifeld A.G."/>
            <person name="Elaine Epperson L."/>
            <person name="Hasan N.A."/>
            <person name="Jackson M."/>
            <person name="Iwen P.C."/>
            <person name="Salfinger M."/>
            <person name="Strong M."/>
        </authorList>
    </citation>
    <scope>NUCLEOTIDE SEQUENCE [LARGE SCALE GENOMIC DNA]</scope>
    <source>
        <strain evidence="1 2">ATCC BAA-2683</strain>
    </source>
</reference>